<evidence type="ECO:0000313" key="4">
    <source>
        <dbReference type="Proteomes" id="UP000786185"/>
    </source>
</evidence>
<evidence type="ECO:0000313" key="3">
    <source>
        <dbReference type="Proteomes" id="UP000726136"/>
    </source>
</evidence>
<keyword evidence="3" id="KW-1185">Reference proteome</keyword>
<protein>
    <submittedName>
        <fullName evidence="2">Uncharacterized protein</fullName>
    </submittedName>
</protein>
<evidence type="ECO:0000313" key="2">
    <source>
        <dbReference type="EMBL" id="MBF4436963.1"/>
    </source>
</evidence>
<dbReference type="AlphaFoldDB" id="A0AAW4BPQ8"/>
<proteinExistence type="predicted"/>
<evidence type="ECO:0000313" key="1">
    <source>
        <dbReference type="EMBL" id="MBF4374441.1"/>
    </source>
</evidence>
<comment type="caution">
    <text evidence="2">The sequence shown here is derived from an EMBL/GenBank/DDBJ whole genome shotgun (WGS) entry which is preliminary data.</text>
</comment>
<sequence>MRKISKLNAAKITGLHGKMNLIKSQYNGLISDLDSQIQNLVEEFNAKNSERLEELQTAYSETAVELRGVVLDQVNLMETYIGDRSDTWLDGDSGFDYRYWSEVWEEFGDFLEIAEYQEFDIQIKLETLEIEELPPFNPNLK</sequence>
<name>A0AAW4BPQ8_VIBAN</name>
<accession>A0AAW4BPQ8</accession>
<organism evidence="2 4">
    <name type="scientific">Vibrio anguillarum</name>
    <name type="common">Listonella anguillarum</name>
    <dbReference type="NCBI Taxonomy" id="55601"/>
    <lineage>
        <taxon>Bacteria</taxon>
        <taxon>Pseudomonadati</taxon>
        <taxon>Pseudomonadota</taxon>
        <taxon>Gammaproteobacteria</taxon>
        <taxon>Vibrionales</taxon>
        <taxon>Vibrionaceae</taxon>
        <taxon>Vibrio</taxon>
    </lineage>
</organism>
<reference evidence="2 3" key="1">
    <citation type="journal article" date="2021" name="PeerJ">
        <title>Analysis of 44 Vibrio anguillarum genomes reveals high genetic diversity.</title>
        <authorList>
            <person name="Hansen M.J."/>
            <person name="Dalsgaard I."/>
        </authorList>
    </citation>
    <scope>NUCLEOTIDE SEQUENCE</scope>
    <source>
        <strain evidence="1 3">040915-1/1B</strain>
        <strain evidence="2">850617-1/1</strain>
    </source>
</reference>
<dbReference type="EMBL" id="RDPI01000019">
    <property type="protein sequence ID" value="MBF4374441.1"/>
    <property type="molecule type" value="Genomic_DNA"/>
</dbReference>
<gene>
    <name evidence="1" type="ORF">EAY46_15335</name>
    <name evidence="2" type="ORF">ERJ77_21225</name>
</gene>
<dbReference type="Proteomes" id="UP000786185">
    <property type="component" value="Unassembled WGS sequence"/>
</dbReference>
<dbReference type="RefSeq" id="WP_194663898.1">
    <property type="nucleotide sequence ID" value="NZ_RDPI01000019.1"/>
</dbReference>
<dbReference type="EMBL" id="SCLC01000499">
    <property type="protein sequence ID" value="MBF4436963.1"/>
    <property type="molecule type" value="Genomic_DNA"/>
</dbReference>
<dbReference type="Proteomes" id="UP000726136">
    <property type="component" value="Unassembled WGS sequence"/>
</dbReference>